<evidence type="ECO:0000313" key="3">
    <source>
        <dbReference type="Proteomes" id="UP001444625"/>
    </source>
</evidence>
<accession>A0ABU9XJK5</accession>
<proteinExistence type="predicted"/>
<dbReference type="InterPro" id="IPR032710">
    <property type="entry name" value="NTF2-like_dom_sf"/>
</dbReference>
<dbReference type="Proteomes" id="UP001444625">
    <property type="component" value="Unassembled WGS sequence"/>
</dbReference>
<name>A0ABU9XJK5_9BACI</name>
<dbReference type="RefSeq" id="WP_345825138.1">
    <property type="nucleotide sequence ID" value="NZ_JBDIML010000003.1"/>
</dbReference>
<dbReference type="Gene3D" id="3.10.450.50">
    <property type="match status" value="1"/>
</dbReference>
<evidence type="ECO:0000259" key="1">
    <source>
        <dbReference type="Pfam" id="PF14534"/>
    </source>
</evidence>
<feature type="domain" description="DUF4440" evidence="1">
    <location>
        <begin position="26"/>
        <end position="102"/>
    </location>
</feature>
<evidence type="ECO:0000313" key="2">
    <source>
        <dbReference type="EMBL" id="MEN2767673.1"/>
    </source>
</evidence>
<organism evidence="2 3">
    <name type="scientific">Ornithinibacillus xuwenensis</name>
    <dbReference type="NCBI Taxonomy" id="3144668"/>
    <lineage>
        <taxon>Bacteria</taxon>
        <taxon>Bacillati</taxon>
        <taxon>Bacillota</taxon>
        <taxon>Bacilli</taxon>
        <taxon>Bacillales</taxon>
        <taxon>Bacillaceae</taxon>
        <taxon>Ornithinibacillus</taxon>
    </lineage>
</organism>
<dbReference type="EMBL" id="JBDIML010000003">
    <property type="protein sequence ID" value="MEN2767673.1"/>
    <property type="molecule type" value="Genomic_DNA"/>
</dbReference>
<protein>
    <submittedName>
        <fullName evidence="2">DUF4440 domain-containing protein</fullName>
    </submittedName>
</protein>
<dbReference type="Pfam" id="PF14534">
    <property type="entry name" value="DUF4440"/>
    <property type="match status" value="1"/>
</dbReference>
<reference evidence="2 3" key="1">
    <citation type="submission" date="2024-05" db="EMBL/GenBank/DDBJ databases">
        <authorList>
            <person name="Haq I."/>
            <person name="Ullah Z."/>
            <person name="Ahmad R."/>
            <person name="Li M."/>
            <person name="Tong Y."/>
        </authorList>
    </citation>
    <scope>NUCLEOTIDE SEQUENCE [LARGE SCALE GENOMIC DNA]</scope>
    <source>
        <strain evidence="2 3">16A2E</strain>
    </source>
</reference>
<gene>
    <name evidence="2" type="ORF">ABC228_10775</name>
</gene>
<comment type="caution">
    <text evidence="2">The sequence shown here is derived from an EMBL/GenBank/DDBJ whole genome shotgun (WGS) entry which is preliminary data.</text>
</comment>
<sequence>MGSQYDVVKDIKVYCQEECGNAPRKEILRQFNIALVTADIELLNDFLSDEVIWNQIGTKKTKGKKIVMEQFQQLLKNSVIALHIENIITHGSSASVNGYLEFGDQTKQDFCDVYRFVSAGKHAKMKEITSYRI</sequence>
<dbReference type="InterPro" id="IPR027843">
    <property type="entry name" value="DUF4440"/>
</dbReference>
<keyword evidence="3" id="KW-1185">Reference proteome</keyword>
<dbReference type="SUPFAM" id="SSF54427">
    <property type="entry name" value="NTF2-like"/>
    <property type="match status" value="1"/>
</dbReference>